<protein>
    <submittedName>
        <fullName evidence="1">Zinc finger protein</fullName>
    </submittedName>
</protein>
<evidence type="ECO:0000313" key="2">
    <source>
        <dbReference type="Proteomes" id="UP000009168"/>
    </source>
</evidence>
<dbReference type="EMBL" id="GG662633">
    <property type="protein sequence ID" value="EAR99940.2"/>
    <property type="molecule type" value="Genomic_DNA"/>
</dbReference>
<sequence>MLQCIQIDNSLRSLDDRVLQIEYISNNQYLVRANQCNFALVNQDWNIINLQILQNMQDYKGQYMINGQEQFQKSFIIRQYGGCTAGNTLILMNFTNLQILFQQADMDQDYFILFVDQENQIVFLKSNQYKDIQWFDVVTLKFQKIKFDYSVLAIFKMQQNGKIIYNFQISYAQIQVKFNHIFYKKS</sequence>
<name>Q23TV5_TETTS</name>
<organism evidence="1 2">
    <name type="scientific">Tetrahymena thermophila (strain SB210)</name>
    <dbReference type="NCBI Taxonomy" id="312017"/>
    <lineage>
        <taxon>Eukaryota</taxon>
        <taxon>Sar</taxon>
        <taxon>Alveolata</taxon>
        <taxon>Ciliophora</taxon>
        <taxon>Intramacronucleata</taxon>
        <taxon>Oligohymenophorea</taxon>
        <taxon>Hymenostomatida</taxon>
        <taxon>Tetrahymenina</taxon>
        <taxon>Tetrahymenidae</taxon>
        <taxon>Tetrahymena</taxon>
    </lineage>
</organism>
<gene>
    <name evidence="1" type="ORF">TTHERM_00912160</name>
</gene>
<dbReference type="HOGENOM" id="CLU_058335_0_0_1"/>
<reference evidence="2" key="1">
    <citation type="journal article" date="2006" name="PLoS Biol.">
        <title>Macronuclear genome sequence of the ciliate Tetrahymena thermophila, a model eukaryote.</title>
        <authorList>
            <person name="Eisen J.A."/>
            <person name="Coyne R.S."/>
            <person name="Wu M."/>
            <person name="Wu D."/>
            <person name="Thiagarajan M."/>
            <person name="Wortman J.R."/>
            <person name="Badger J.H."/>
            <person name="Ren Q."/>
            <person name="Amedeo P."/>
            <person name="Jones K.M."/>
            <person name="Tallon L.J."/>
            <person name="Delcher A.L."/>
            <person name="Salzberg S.L."/>
            <person name="Silva J.C."/>
            <person name="Haas B.J."/>
            <person name="Majoros W.H."/>
            <person name="Farzad M."/>
            <person name="Carlton J.M."/>
            <person name="Smith R.K. Jr."/>
            <person name="Garg J."/>
            <person name="Pearlman R.E."/>
            <person name="Karrer K.M."/>
            <person name="Sun L."/>
            <person name="Manning G."/>
            <person name="Elde N.C."/>
            <person name="Turkewitz A.P."/>
            <person name="Asai D.J."/>
            <person name="Wilkes D.E."/>
            <person name="Wang Y."/>
            <person name="Cai H."/>
            <person name="Collins K."/>
            <person name="Stewart B.A."/>
            <person name="Lee S.R."/>
            <person name="Wilamowska K."/>
            <person name="Weinberg Z."/>
            <person name="Ruzzo W.L."/>
            <person name="Wloga D."/>
            <person name="Gaertig J."/>
            <person name="Frankel J."/>
            <person name="Tsao C.-C."/>
            <person name="Gorovsky M.A."/>
            <person name="Keeling P.J."/>
            <person name="Waller R.F."/>
            <person name="Patron N.J."/>
            <person name="Cherry J.M."/>
            <person name="Stover N.A."/>
            <person name="Krieger C.J."/>
            <person name="del Toro C."/>
            <person name="Ryder H.F."/>
            <person name="Williamson S.C."/>
            <person name="Barbeau R.A."/>
            <person name="Hamilton E.P."/>
            <person name="Orias E."/>
        </authorList>
    </citation>
    <scope>NUCLEOTIDE SEQUENCE [LARGE SCALE GENOMIC DNA]</scope>
    <source>
        <strain evidence="2">SB210</strain>
    </source>
</reference>
<keyword evidence="2" id="KW-1185">Reference proteome</keyword>
<dbReference type="RefSeq" id="XP_001020185.2">
    <property type="nucleotide sequence ID" value="XM_001020185.2"/>
</dbReference>
<proteinExistence type="predicted"/>
<dbReference type="GeneID" id="7834049"/>
<evidence type="ECO:0000313" key="1">
    <source>
        <dbReference type="EMBL" id="EAR99940.2"/>
    </source>
</evidence>
<dbReference type="InParanoid" id="Q23TV5"/>
<accession>Q23TV5</accession>
<dbReference type="KEGG" id="tet:TTHERM_00912160"/>
<dbReference type="AlphaFoldDB" id="Q23TV5"/>
<dbReference type="Proteomes" id="UP000009168">
    <property type="component" value="Unassembled WGS sequence"/>
</dbReference>